<dbReference type="PROSITE" id="PS50011">
    <property type="entry name" value="PROTEIN_KINASE_DOM"/>
    <property type="match status" value="1"/>
</dbReference>
<dbReference type="GO" id="GO:0005524">
    <property type="term" value="F:ATP binding"/>
    <property type="evidence" value="ECO:0007669"/>
    <property type="project" value="UniProtKB-KW"/>
</dbReference>
<feature type="compositionally biased region" description="Pro residues" evidence="5">
    <location>
        <begin position="312"/>
        <end position="329"/>
    </location>
</feature>
<feature type="transmembrane region" description="Helical" evidence="6">
    <location>
        <begin position="400"/>
        <end position="420"/>
    </location>
</feature>
<dbReference type="SUPFAM" id="SSF56112">
    <property type="entry name" value="Protein kinase-like (PK-like)"/>
    <property type="match status" value="1"/>
</dbReference>
<dbReference type="Gene3D" id="1.10.510.10">
    <property type="entry name" value="Transferase(Phosphotransferase) domain 1"/>
    <property type="match status" value="1"/>
</dbReference>
<dbReference type="PROSITE" id="PS00108">
    <property type="entry name" value="PROTEIN_KINASE_ST"/>
    <property type="match status" value="1"/>
</dbReference>
<dbReference type="InterPro" id="IPR011009">
    <property type="entry name" value="Kinase-like_dom_sf"/>
</dbReference>
<feature type="compositionally biased region" description="Low complexity" evidence="5">
    <location>
        <begin position="458"/>
        <end position="493"/>
    </location>
</feature>
<name>A0A367FAT0_9ACTN</name>
<dbReference type="InterPro" id="IPR008271">
    <property type="entry name" value="Ser/Thr_kinase_AS"/>
</dbReference>
<protein>
    <submittedName>
        <fullName evidence="8">Serine/threonine protein kinase</fullName>
    </submittedName>
</protein>
<dbReference type="EMBL" id="QOIL01000016">
    <property type="protein sequence ID" value="RCG27371.1"/>
    <property type="molecule type" value="Genomic_DNA"/>
</dbReference>
<keyword evidence="6" id="KW-0812">Transmembrane</keyword>
<dbReference type="PANTHER" id="PTHR43289:SF34">
    <property type="entry name" value="SERINE_THREONINE-PROTEIN KINASE YBDM-RELATED"/>
    <property type="match status" value="1"/>
</dbReference>
<feature type="compositionally biased region" description="Pro residues" evidence="5">
    <location>
        <begin position="274"/>
        <end position="301"/>
    </location>
</feature>
<feature type="compositionally biased region" description="Pro residues" evidence="5">
    <location>
        <begin position="336"/>
        <end position="352"/>
    </location>
</feature>
<organism evidence="8 9">
    <name type="scientific">Sphaerisporangium album</name>
    <dbReference type="NCBI Taxonomy" id="509200"/>
    <lineage>
        <taxon>Bacteria</taxon>
        <taxon>Bacillati</taxon>
        <taxon>Actinomycetota</taxon>
        <taxon>Actinomycetes</taxon>
        <taxon>Streptosporangiales</taxon>
        <taxon>Streptosporangiaceae</taxon>
        <taxon>Sphaerisporangium</taxon>
    </lineage>
</organism>
<feature type="region of interest" description="Disordered" evidence="5">
    <location>
        <begin position="270"/>
        <end position="395"/>
    </location>
</feature>
<keyword evidence="8" id="KW-0723">Serine/threonine-protein kinase</keyword>
<feature type="compositionally biased region" description="Gly residues" evidence="5">
    <location>
        <begin position="367"/>
        <end position="376"/>
    </location>
</feature>
<dbReference type="AlphaFoldDB" id="A0A367FAT0"/>
<evidence type="ECO:0000256" key="2">
    <source>
        <dbReference type="ARBA" id="ARBA00022741"/>
    </source>
</evidence>
<dbReference type="OrthoDB" id="3915799at2"/>
<keyword evidence="6" id="KW-0472">Membrane</keyword>
<feature type="compositionally biased region" description="Low complexity" evidence="5">
    <location>
        <begin position="524"/>
        <end position="533"/>
    </location>
</feature>
<keyword evidence="1" id="KW-0808">Transferase</keyword>
<dbReference type="PANTHER" id="PTHR43289">
    <property type="entry name" value="MITOGEN-ACTIVATED PROTEIN KINASE KINASE KINASE 20-RELATED"/>
    <property type="match status" value="1"/>
</dbReference>
<feature type="region of interest" description="Disordered" evidence="5">
    <location>
        <begin position="429"/>
        <end position="559"/>
    </location>
</feature>
<evidence type="ECO:0000256" key="3">
    <source>
        <dbReference type="ARBA" id="ARBA00022777"/>
    </source>
</evidence>
<keyword evidence="6" id="KW-1133">Transmembrane helix</keyword>
<evidence type="ECO:0000313" key="9">
    <source>
        <dbReference type="Proteomes" id="UP000253094"/>
    </source>
</evidence>
<feature type="compositionally biased region" description="Pro residues" evidence="5">
    <location>
        <begin position="534"/>
        <end position="551"/>
    </location>
</feature>
<keyword evidence="2" id="KW-0547">Nucleotide-binding</keyword>
<comment type="caution">
    <text evidence="8">The sequence shown here is derived from an EMBL/GenBank/DDBJ whole genome shotgun (WGS) entry which is preliminary data.</text>
</comment>
<evidence type="ECO:0000313" key="8">
    <source>
        <dbReference type="EMBL" id="RCG27371.1"/>
    </source>
</evidence>
<proteinExistence type="predicted"/>
<feature type="domain" description="Protein kinase" evidence="7">
    <location>
        <begin position="18"/>
        <end position="276"/>
    </location>
</feature>
<evidence type="ECO:0000256" key="4">
    <source>
        <dbReference type="ARBA" id="ARBA00022840"/>
    </source>
</evidence>
<reference evidence="8 9" key="1">
    <citation type="submission" date="2018-06" db="EMBL/GenBank/DDBJ databases">
        <title>Sphaerisporangium craniellae sp. nov., isolated from a marine sponge in the South China Sea.</title>
        <authorList>
            <person name="Li L."/>
        </authorList>
    </citation>
    <scope>NUCLEOTIDE SEQUENCE [LARGE SCALE GENOMIC DNA]</scope>
    <source>
        <strain evidence="8 9">CCTCC AA 208026</strain>
    </source>
</reference>
<evidence type="ECO:0000259" key="7">
    <source>
        <dbReference type="PROSITE" id="PS50011"/>
    </source>
</evidence>
<sequence>MPDAQPLEPDDPAHLGAYRVIGRIGEGGQAVVYLAETDAADGGLVAVKLFHARLGRDPAFRDGFARELEVAKRVARFCTAQVLDSGMENGRPYIVSEYVDGLSLHRVVREQGPRRGSALERLAISTATALVALHDAGIVHRDFKPHNVLIGPDGPRVIDFGIARATTGVGTMTSTVVGTPAYMAPEQLDATPHGFALDVFAWASTMAFAATGRPPFGNDAIPAVINRVLHAPPDLEGIDAPFRNLLTECLAKAPSRRPTARALLDRLVRGTNHAPPPTAPPQAAVPPQTPPNPRPAPPQSPSGPGLGMPGPGMAPPQGPLGPGVAPPQGPLGAGVAPPPGPLGSGAAPPPGSSSPVAVSSHETAGRPGEGAPGSGETGPMADAAPAPPEDPERRRLRRGLLAAGVGVVVAVVTVVGFMLMPSSRVSALRPAAHGSPVGTALLPSDGTGQFSVPPQVPVDPTETGPTETDPTDTTPADRTGAPEPTPTRTTSPSARPPVTRPTVTRPAVKKSSTAKPTRGPSAKPTPTRTATADPRPPTVKPSTPPPAPTERPTPKTVELGPGHFTEYCVSLGWEWVEYRETPKPGAYCVKRKNDQTMYLTPAQRDAGCQWRYKDPKAFHRFKGKSNYCYVTR</sequence>
<evidence type="ECO:0000256" key="5">
    <source>
        <dbReference type="SAM" id="MobiDB-lite"/>
    </source>
</evidence>
<dbReference type="Proteomes" id="UP000253094">
    <property type="component" value="Unassembled WGS sequence"/>
</dbReference>
<dbReference type="Pfam" id="PF00069">
    <property type="entry name" value="Pkinase"/>
    <property type="match status" value="1"/>
</dbReference>
<keyword evidence="3 8" id="KW-0418">Kinase</keyword>
<dbReference type="Gene3D" id="3.30.200.20">
    <property type="entry name" value="Phosphorylase Kinase, domain 1"/>
    <property type="match status" value="1"/>
</dbReference>
<evidence type="ECO:0000256" key="1">
    <source>
        <dbReference type="ARBA" id="ARBA00022679"/>
    </source>
</evidence>
<evidence type="ECO:0000256" key="6">
    <source>
        <dbReference type="SAM" id="Phobius"/>
    </source>
</evidence>
<dbReference type="CDD" id="cd14014">
    <property type="entry name" value="STKc_PknB_like"/>
    <property type="match status" value="1"/>
</dbReference>
<dbReference type="RefSeq" id="WP_114031712.1">
    <property type="nucleotide sequence ID" value="NZ_QOIL01000016.1"/>
</dbReference>
<gene>
    <name evidence="8" type="ORF">DQ384_27135</name>
</gene>
<dbReference type="InterPro" id="IPR000719">
    <property type="entry name" value="Prot_kinase_dom"/>
</dbReference>
<keyword evidence="9" id="KW-1185">Reference proteome</keyword>
<dbReference type="GO" id="GO:0004674">
    <property type="term" value="F:protein serine/threonine kinase activity"/>
    <property type="evidence" value="ECO:0007669"/>
    <property type="project" value="UniProtKB-KW"/>
</dbReference>
<accession>A0A367FAT0</accession>
<keyword evidence="4" id="KW-0067">ATP-binding</keyword>